<reference evidence="1 2" key="1">
    <citation type="journal article" date="2016" name="Genome Biol. Evol.">
        <title>Gene Family Evolution Reflects Adaptation to Soil Environmental Stressors in the Genome of the Collembolan Orchesella cincta.</title>
        <authorList>
            <person name="Faddeeva-Vakhrusheva A."/>
            <person name="Derks M.F."/>
            <person name="Anvar S.Y."/>
            <person name="Agamennone V."/>
            <person name="Suring W."/>
            <person name="Smit S."/>
            <person name="van Straalen N.M."/>
            <person name="Roelofs D."/>
        </authorList>
    </citation>
    <scope>NUCLEOTIDE SEQUENCE [LARGE SCALE GENOMIC DNA]</scope>
    <source>
        <tissue evidence="1">Mixed pool</tissue>
    </source>
</reference>
<proteinExistence type="predicted"/>
<keyword evidence="1" id="KW-0645">Protease</keyword>
<dbReference type="Proteomes" id="UP000094527">
    <property type="component" value="Unassembled WGS sequence"/>
</dbReference>
<sequence>MGKLGCCNFGLKRCVSENSLLKMKLFLLAAFLQVTFIRSEIIEVPNLALYQITPESDSQLHFLHKMRIMDSGMIFINGIGQIGETIDIIASPDIMEHHDKQMDDLRLEYDMKFRPVTIEMYNNSTAKSESVTPDLPTATSNTGFMEIEPISPPVFSGTFLNIFSSLHPDIEELSVGNSEMNSSMGNPFLCLSIEKHTRRSEHDGRKQWIFEKSEREGYYVLRNRKLTSGYVTWEDDEEPFLVIETRLEFQRQYKKGGKLRENALFKITRNTEYPEKGHVYEITALGMDGDDRNLLVDTRFEKQSGCYMLRRGEKPHNSDPNTANHLFKIHRPPGSIRLIAHLEDLKFPVTTEELFQKAVDNGTVKPVTSRIVNNHANHNLHMDVQDVHERLDKFHLKFDKPLTAFDAIWAPPGLSIGTPTTVLDTRHQNGIHAAIKLTTQKDKDGHPKDTVAKIKYLIMGSIQIPAKSSVEYAVVFGWLNRLELPFEASLRITGKADRMTRGKRLKVNPDQLVNFSWVKEVLSERHFHMHDFPSTPTDSEFSVEIPIKGTLVGWSIGIKGEIQITVNQLSTKNVTFECQHPD</sequence>
<keyword evidence="1" id="KW-0121">Carboxypeptidase</keyword>
<dbReference type="GO" id="GO:0004180">
    <property type="term" value="F:carboxypeptidase activity"/>
    <property type="evidence" value="ECO:0007669"/>
    <property type="project" value="UniProtKB-KW"/>
</dbReference>
<name>A0A1D2NAS5_ORCCI</name>
<evidence type="ECO:0000313" key="1">
    <source>
        <dbReference type="EMBL" id="ODN02351.1"/>
    </source>
</evidence>
<keyword evidence="2" id="KW-1185">Reference proteome</keyword>
<accession>A0A1D2NAS5</accession>
<organism evidence="1 2">
    <name type="scientific">Orchesella cincta</name>
    <name type="common">Springtail</name>
    <name type="synonym">Podura cincta</name>
    <dbReference type="NCBI Taxonomy" id="48709"/>
    <lineage>
        <taxon>Eukaryota</taxon>
        <taxon>Metazoa</taxon>
        <taxon>Ecdysozoa</taxon>
        <taxon>Arthropoda</taxon>
        <taxon>Hexapoda</taxon>
        <taxon>Collembola</taxon>
        <taxon>Entomobryomorpha</taxon>
        <taxon>Entomobryoidea</taxon>
        <taxon>Orchesellidae</taxon>
        <taxon>Orchesellinae</taxon>
        <taxon>Orchesella</taxon>
    </lineage>
</organism>
<dbReference type="AlphaFoldDB" id="A0A1D2NAS5"/>
<gene>
    <name evidence="1" type="ORF">Ocin01_04347</name>
</gene>
<evidence type="ECO:0000313" key="2">
    <source>
        <dbReference type="Proteomes" id="UP000094527"/>
    </source>
</evidence>
<protein>
    <submittedName>
        <fullName evidence="1">Zinc carboxypeptidase A 1</fullName>
    </submittedName>
</protein>
<dbReference type="OMA" id="RNTEYPE"/>
<dbReference type="EMBL" id="LJIJ01000115">
    <property type="protein sequence ID" value="ODN02351.1"/>
    <property type="molecule type" value="Genomic_DNA"/>
</dbReference>
<keyword evidence="1" id="KW-0378">Hydrolase</keyword>
<comment type="caution">
    <text evidence="1">The sequence shown here is derived from an EMBL/GenBank/DDBJ whole genome shotgun (WGS) entry which is preliminary data.</text>
</comment>